<comment type="subunit">
    <text evidence="4">Forms a heterodimer with PSMG1.</text>
</comment>
<comment type="caution">
    <text evidence="5">The sequence shown here is derived from an EMBL/GenBank/DDBJ whole genome shotgun (WGS) entry which is preliminary data.</text>
</comment>
<dbReference type="Gene3D" id="3.40.50.10900">
    <property type="entry name" value="PAC-like subunit"/>
    <property type="match status" value="2"/>
</dbReference>
<evidence type="ECO:0000256" key="4">
    <source>
        <dbReference type="PIRNR" id="PIRNR010044"/>
    </source>
</evidence>
<dbReference type="PANTHER" id="PTHR12970:SF1">
    <property type="entry name" value="PROTEASOME ASSEMBLY CHAPERONE 2"/>
    <property type="match status" value="1"/>
</dbReference>
<keyword evidence="6" id="KW-1185">Reference proteome</keyword>
<dbReference type="PANTHER" id="PTHR12970">
    <property type="entry name" value="PROTEASOME ASSEMBLY CHAPERONE 2"/>
    <property type="match status" value="1"/>
</dbReference>
<dbReference type="InterPro" id="IPR016562">
    <property type="entry name" value="Proteasome_assmbl_chp_2_euk"/>
</dbReference>
<comment type="function">
    <text evidence="4">Chaperone protein which promotes assembly of the 20S proteasome as part of a heterodimer with PSMG1.</text>
</comment>
<evidence type="ECO:0000256" key="2">
    <source>
        <dbReference type="ARBA" id="ARBA00023186"/>
    </source>
</evidence>
<name>A0AAD9P9F4_RIDPI</name>
<evidence type="ECO:0000313" key="5">
    <source>
        <dbReference type="EMBL" id="KAK2190412.1"/>
    </source>
</evidence>
<evidence type="ECO:0000256" key="3">
    <source>
        <dbReference type="ARBA" id="ARBA00025745"/>
    </source>
</evidence>
<proteinExistence type="inferred from homology"/>
<sequence length="231" mass="25849">MQMEKVGYLSTAAVYPVVGNDPFRAPGPSGKCELVTATEVYACADKKLIVVQQRAPLVRGKRKQFVSELCHWIQSCHFTKVIIVTSSYSHERVDTQIAGTQLRFLLSQSLESREGPTLRDHLHWLELERRHPLPGGIQDAPARGDVDQSEIFLPGAGFAKDLFEALRSADVSAALLLLFCSEGDNALDAIQLATAINTWLHLVDLKTKQSWRIPPSWRLQYGSTFEQILYD</sequence>
<dbReference type="GO" id="GO:0043248">
    <property type="term" value="P:proteasome assembly"/>
    <property type="evidence" value="ECO:0007669"/>
    <property type="project" value="TreeGrafter"/>
</dbReference>
<dbReference type="InterPro" id="IPR019151">
    <property type="entry name" value="Proteasome_assmbl_chaperone_2"/>
</dbReference>
<dbReference type="Pfam" id="PF09754">
    <property type="entry name" value="PAC2"/>
    <property type="match status" value="1"/>
</dbReference>
<evidence type="ECO:0000313" key="6">
    <source>
        <dbReference type="Proteomes" id="UP001209878"/>
    </source>
</evidence>
<dbReference type="GO" id="GO:0005634">
    <property type="term" value="C:nucleus"/>
    <property type="evidence" value="ECO:0007669"/>
    <property type="project" value="TreeGrafter"/>
</dbReference>
<organism evidence="5 6">
    <name type="scientific">Ridgeia piscesae</name>
    <name type="common">Tubeworm</name>
    <dbReference type="NCBI Taxonomy" id="27915"/>
    <lineage>
        <taxon>Eukaryota</taxon>
        <taxon>Metazoa</taxon>
        <taxon>Spiralia</taxon>
        <taxon>Lophotrochozoa</taxon>
        <taxon>Annelida</taxon>
        <taxon>Polychaeta</taxon>
        <taxon>Sedentaria</taxon>
        <taxon>Canalipalpata</taxon>
        <taxon>Sabellida</taxon>
        <taxon>Siboglinidae</taxon>
        <taxon>Ridgeia</taxon>
    </lineage>
</organism>
<dbReference type="PIRSF" id="PIRSF010044">
    <property type="entry name" value="UCP010044"/>
    <property type="match status" value="1"/>
</dbReference>
<dbReference type="Proteomes" id="UP001209878">
    <property type="component" value="Unassembled WGS sequence"/>
</dbReference>
<reference evidence="5" key="1">
    <citation type="journal article" date="2023" name="Mol. Biol. Evol.">
        <title>Third-Generation Sequencing Reveals the Adaptive Role of the Epigenome in Three Deep-Sea Polychaetes.</title>
        <authorList>
            <person name="Perez M."/>
            <person name="Aroh O."/>
            <person name="Sun Y."/>
            <person name="Lan Y."/>
            <person name="Juniper S.K."/>
            <person name="Young C.R."/>
            <person name="Angers B."/>
            <person name="Qian P.Y."/>
        </authorList>
    </citation>
    <scope>NUCLEOTIDE SEQUENCE</scope>
    <source>
        <strain evidence="5">R07B-5</strain>
    </source>
</reference>
<dbReference type="EMBL" id="JAODUO010000080">
    <property type="protein sequence ID" value="KAK2190412.1"/>
    <property type="molecule type" value="Genomic_DNA"/>
</dbReference>
<protein>
    <recommendedName>
        <fullName evidence="1 4">Proteasome assembly chaperone 2</fullName>
    </recommendedName>
</protein>
<accession>A0AAD9P9F4</accession>
<comment type="similarity">
    <text evidence="3 4">Belongs to the PSMG2 family.</text>
</comment>
<gene>
    <name evidence="5" type="ORF">NP493_80g00000</name>
</gene>
<dbReference type="AlphaFoldDB" id="A0AAD9P9F4"/>
<evidence type="ECO:0000256" key="1">
    <source>
        <dbReference type="ARBA" id="ARBA00019186"/>
    </source>
</evidence>
<dbReference type="GO" id="GO:0005829">
    <property type="term" value="C:cytosol"/>
    <property type="evidence" value="ECO:0007669"/>
    <property type="project" value="TreeGrafter"/>
</dbReference>
<keyword evidence="2 4" id="KW-0143">Chaperone</keyword>
<dbReference type="InterPro" id="IPR038389">
    <property type="entry name" value="PSMG2_sf"/>
</dbReference>